<feature type="domain" description="Acyl-CoA thioesterase-like N-terminal HotDog" evidence="1">
    <location>
        <begin position="45"/>
        <end position="116"/>
    </location>
</feature>
<reference evidence="3 4" key="1">
    <citation type="journal article" date="2013" name="BMC Genomics">
        <title>The genome and transcriptome of the pine saprophyte Ophiostoma piceae, and a comparison with the bark beetle-associated pine pathogen Grosmannia clavigera.</title>
        <authorList>
            <person name="Haridas S."/>
            <person name="Wang Y."/>
            <person name="Lim L."/>
            <person name="Massoumi Alamouti S."/>
            <person name="Jackman S."/>
            <person name="Docking R."/>
            <person name="Robertson G."/>
            <person name="Birol I."/>
            <person name="Bohlmann J."/>
            <person name="Breuil C."/>
        </authorList>
    </citation>
    <scope>NUCLEOTIDE SEQUENCE [LARGE SCALE GENOMIC DNA]</scope>
    <source>
        <strain evidence="3 4">UAMH 11346</strain>
    </source>
</reference>
<evidence type="ECO:0000313" key="3">
    <source>
        <dbReference type="EMBL" id="EPE02169.1"/>
    </source>
</evidence>
<dbReference type="InterPro" id="IPR003703">
    <property type="entry name" value="Acyl_CoA_thio"/>
</dbReference>
<protein>
    <submittedName>
        <fullName evidence="3">Acyl-thioesterase ii</fullName>
    </submittedName>
</protein>
<dbReference type="GO" id="GO:0047617">
    <property type="term" value="F:fatty acyl-CoA hydrolase activity"/>
    <property type="evidence" value="ECO:0007669"/>
    <property type="project" value="InterPro"/>
</dbReference>
<evidence type="ECO:0000259" key="2">
    <source>
        <dbReference type="Pfam" id="PF20789"/>
    </source>
</evidence>
<evidence type="ECO:0000313" key="4">
    <source>
        <dbReference type="Proteomes" id="UP000016923"/>
    </source>
</evidence>
<accession>S3BLQ7</accession>
<dbReference type="Gene3D" id="3.10.129.10">
    <property type="entry name" value="Hotdog Thioesterase"/>
    <property type="match status" value="2"/>
</dbReference>
<sequence length="510" mass="56050">MPPPVFAADIRKQQLATEHALSLTETPDAGKDVFQNAQTLWHPLWARGVFGGALVAQSLMAAQQTTPAGFFAHCMHCLFVRPAQTNTPVSYHVNRVRDGKSVASRTVQVQQNALPPTAVKLGPPSRRGGPIDRKQLTRTSQAGGSSLYECVRVPRDGSKEGRPELTKLLQWVRVRSTGLSTGHKNQPQADDSIKAHLAALAYVTDHYFIGTALRVNDGGRFASAESAVQTMSTFDQETPEGRTKLQLFKDLIQEEVDENTLVAAEKPASAKNPPLTAEFMVSLDHTIYFHEPTAVHADDWMLFEAESPWSGHERGLVIERIWNRDGVLIATCVQEGMIRSMFRVPLARPGRLSLTASSTQPSPVLQDSIIALVSTYPRTNITVRIYALVREESINKSALQEYAKKGVKVVPADFNGSVEAITSVFKGIDVVTSAIFDIIEKLGGETVKRTYVLAEIIAASVAKIADYAKYLGYLLARDLCLELKSKPFVNYCIEVLNNKAHAVQENTVFL</sequence>
<dbReference type="PANTHER" id="PTHR11066:SF34">
    <property type="entry name" value="ACYL-COENZYME A THIOESTERASE 8"/>
    <property type="match status" value="1"/>
</dbReference>
<dbReference type="AlphaFoldDB" id="S3BLQ7"/>
<dbReference type="InterPro" id="IPR049449">
    <property type="entry name" value="TesB_ACOT8-like_N"/>
</dbReference>
<dbReference type="GO" id="GO:0006637">
    <property type="term" value="P:acyl-CoA metabolic process"/>
    <property type="evidence" value="ECO:0007669"/>
    <property type="project" value="InterPro"/>
</dbReference>
<dbReference type="Pfam" id="PF13622">
    <property type="entry name" value="4HBT_3"/>
    <property type="match status" value="1"/>
</dbReference>
<dbReference type="STRING" id="1262450.S3BLQ7"/>
<dbReference type="Proteomes" id="UP000016923">
    <property type="component" value="Unassembled WGS sequence"/>
</dbReference>
<organism evidence="3 4">
    <name type="scientific">Ophiostoma piceae (strain UAMH 11346)</name>
    <name type="common">Sap stain fungus</name>
    <dbReference type="NCBI Taxonomy" id="1262450"/>
    <lineage>
        <taxon>Eukaryota</taxon>
        <taxon>Fungi</taxon>
        <taxon>Dikarya</taxon>
        <taxon>Ascomycota</taxon>
        <taxon>Pezizomycotina</taxon>
        <taxon>Sordariomycetes</taxon>
        <taxon>Sordariomycetidae</taxon>
        <taxon>Ophiostomatales</taxon>
        <taxon>Ophiostomataceae</taxon>
        <taxon>Ophiostoma</taxon>
    </lineage>
</organism>
<dbReference type="SUPFAM" id="SSF54637">
    <property type="entry name" value="Thioesterase/thiol ester dehydrase-isomerase"/>
    <property type="match status" value="2"/>
</dbReference>
<dbReference type="EMBL" id="KE148185">
    <property type="protein sequence ID" value="EPE02169.1"/>
    <property type="molecule type" value="Genomic_DNA"/>
</dbReference>
<dbReference type="Gene3D" id="3.40.50.720">
    <property type="entry name" value="NAD(P)-binding Rossmann-like Domain"/>
    <property type="match status" value="1"/>
</dbReference>
<evidence type="ECO:0000259" key="1">
    <source>
        <dbReference type="Pfam" id="PF13622"/>
    </source>
</evidence>
<dbReference type="InterPro" id="IPR029069">
    <property type="entry name" value="HotDog_dom_sf"/>
</dbReference>
<proteinExistence type="predicted"/>
<feature type="domain" description="Acyl-CoA thioesterase-like C-terminal" evidence="2">
    <location>
        <begin position="146"/>
        <end position="338"/>
    </location>
</feature>
<dbReference type="OrthoDB" id="68328at2759"/>
<dbReference type="VEuPathDB" id="FungiDB:F503_08476"/>
<dbReference type="CDD" id="cd03445">
    <property type="entry name" value="Thioesterase_II_repeat2"/>
    <property type="match status" value="1"/>
</dbReference>
<dbReference type="InterPro" id="IPR049450">
    <property type="entry name" value="ACOT8-like_C"/>
</dbReference>
<gene>
    <name evidence="3" type="ORF">F503_08476</name>
</gene>
<dbReference type="GO" id="GO:0009062">
    <property type="term" value="P:fatty acid catabolic process"/>
    <property type="evidence" value="ECO:0007669"/>
    <property type="project" value="TreeGrafter"/>
</dbReference>
<dbReference type="PANTHER" id="PTHR11066">
    <property type="entry name" value="ACYL-COA THIOESTERASE"/>
    <property type="match status" value="1"/>
</dbReference>
<dbReference type="OMA" id="WSGHERG"/>
<keyword evidence="4" id="KW-1185">Reference proteome</keyword>
<dbReference type="Pfam" id="PF20789">
    <property type="entry name" value="4HBT_3C"/>
    <property type="match status" value="1"/>
</dbReference>
<name>S3BLQ7_OPHP1</name>
<dbReference type="CDD" id="cd03444">
    <property type="entry name" value="Thioesterase_II_repeat1"/>
    <property type="match status" value="1"/>
</dbReference>
<dbReference type="eggNOG" id="KOG3016">
    <property type="taxonomic scope" value="Eukaryota"/>
</dbReference>
<dbReference type="HOGENOM" id="CLU_534287_0_0_1"/>
<dbReference type="GO" id="GO:0005782">
    <property type="term" value="C:peroxisomal matrix"/>
    <property type="evidence" value="ECO:0007669"/>
    <property type="project" value="UniProtKB-SubCell"/>
</dbReference>